<dbReference type="PANTHER" id="PTHR11049:SF16">
    <property type="entry name" value="PROTEIN VDLD"/>
    <property type="match status" value="1"/>
</dbReference>
<dbReference type="RefSeq" id="WP_166918589.1">
    <property type="nucleotide sequence ID" value="NZ_JAASRN010000001.1"/>
</dbReference>
<dbReference type="PROSITE" id="PS51770">
    <property type="entry name" value="HOTDOG_ACOT"/>
    <property type="match status" value="1"/>
</dbReference>
<dbReference type="Gene3D" id="3.10.129.10">
    <property type="entry name" value="Hotdog Thioesterase"/>
    <property type="match status" value="1"/>
</dbReference>
<evidence type="ECO:0000259" key="4">
    <source>
        <dbReference type="PROSITE" id="PS51770"/>
    </source>
</evidence>
<name>A0A846MPE1_9BACT</name>
<dbReference type="InterPro" id="IPR029069">
    <property type="entry name" value="HotDog_dom_sf"/>
</dbReference>
<sequence>MEQQHSIQMRFLAEPQDVNFGGKVHGGAVMKWIDQAGYACAVNWSRRYCVTVYVGGIRFMKPIHIGDFVEINAQVIYTGHTSMHIAVDVWAQNLRKGYRHKTTHCIIVFVAVDEEGRSVEVPRWIPQTEEQKAYEQYAMKLMERRKSIEEIMAPFWNKEQEL</sequence>
<dbReference type="EMBL" id="JAASRN010000001">
    <property type="protein sequence ID" value="NIK73339.1"/>
    <property type="molecule type" value="Genomic_DNA"/>
</dbReference>
<dbReference type="GO" id="GO:0005829">
    <property type="term" value="C:cytosol"/>
    <property type="evidence" value="ECO:0007669"/>
    <property type="project" value="TreeGrafter"/>
</dbReference>
<dbReference type="CDD" id="cd03442">
    <property type="entry name" value="BFIT_BACH"/>
    <property type="match status" value="1"/>
</dbReference>
<keyword evidence="6" id="KW-1185">Reference proteome</keyword>
<comment type="similarity">
    <text evidence="1">Belongs to the acyl coenzyme A hydrolase family.</text>
</comment>
<dbReference type="InterPro" id="IPR006683">
    <property type="entry name" value="Thioestr_dom"/>
</dbReference>
<dbReference type="GO" id="GO:0052816">
    <property type="term" value="F:long-chain fatty acyl-CoA hydrolase activity"/>
    <property type="evidence" value="ECO:0007669"/>
    <property type="project" value="TreeGrafter"/>
</dbReference>
<protein>
    <submittedName>
        <fullName evidence="5">Acyl-CoA hydrolase</fullName>
    </submittedName>
</protein>
<feature type="domain" description="HotDog ACOT-type" evidence="4">
    <location>
        <begin position="3"/>
        <end position="115"/>
    </location>
</feature>
<dbReference type="PANTHER" id="PTHR11049">
    <property type="entry name" value="ACYL COENZYME A THIOESTER HYDROLASE"/>
    <property type="match status" value="1"/>
</dbReference>
<organism evidence="5 6">
    <name type="scientific">Thermonema lapsum</name>
    <dbReference type="NCBI Taxonomy" id="28195"/>
    <lineage>
        <taxon>Bacteria</taxon>
        <taxon>Pseudomonadati</taxon>
        <taxon>Bacteroidota</taxon>
        <taxon>Cytophagia</taxon>
        <taxon>Cytophagales</taxon>
        <taxon>Thermonemataceae</taxon>
        <taxon>Thermonema</taxon>
    </lineage>
</organism>
<dbReference type="Pfam" id="PF03061">
    <property type="entry name" value="4HBT"/>
    <property type="match status" value="1"/>
</dbReference>
<dbReference type="GO" id="GO:0006637">
    <property type="term" value="P:acyl-CoA metabolic process"/>
    <property type="evidence" value="ECO:0007669"/>
    <property type="project" value="TreeGrafter"/>
</dbReference>
<dbReference type="InterPro" id="IPR040170">
    <property type="entry name" value="Cytosol_ACT"/>
</dbReference>
<proteinExistence type="inferred from homology"/>
<reference evidence="5 6" key="1">
    <citation type="submission" date="2020-03" db="EMBL/GenBank/DDBJ databases">
        <title>Genomic Encyclopedia of Type Strains, Phase IV (KMG-IV): sequencing the most valuable type-strain genomes for metagenomic binning, comparative biology and taxonomic classification.</title>
        <authorList>
            <person name="Goeker M."/>
        </authorList>
    </citation>
    <scope>NUCLEOTIDE SEQUENCE [LARGE SCALE GENOMIC DNA]</scope>
    <source>
        <strain evidence="5 6">DSM 5718</strain>
    </source>
</reference>
<evidence type="ECO:0000256" key="3">
    <source>
        <dbReference type="PROSITE-ProRule" id="PRU01106"/>
    </source>
</evidence>
<keyword evidence="2 3" id="KW-0378">Hydrolase</keyword>
<dbReference type="Proteomes" id="UP000537126">
    <property type="component" value="Unassembled WGS sequence"/>
</dbReference>
<accession>A0A846MPE1</accession>
<evidence type="ECO:0000256" key="1">
    <source>
        <dbReference type="ARBA" id="ARBA00010458"/>
    </source>
</evidence>
<evidence type="ECO:0000256" key="2">
    <source>
        <dbReference type="ARBA" id="ARBA00022801"/>
    </source>
</evidence>
<evidence type="ECO:0000313" key="5">
    <source>
        <dbReference type="EMBL" id="NIK73339.1"/>
    </source>
</evidence>
<dbReference type="InterPro" id="IPR033120">
    <property type="entry name" value="HOTDOG_ACOT"/>
</dbReference>
<comment type="caution">
    <text evidence="5">The sequence shown here is derived from an EMBL/GenBank/DDBJ whole genome shotgun (WGS) entry which is preliminary data.</text>
</comment>
<dbReference type="SUPFAM" id="SSF54637">
    <property type="entry name" value="Thioesterase/thiol ester dehydrase-isomerase"/>
    <property type="match status" value="1"/>
</dbReference>
<dbReference type="AlphaFoldDB" id="A0A846MPE1"/>
<evidence type="ECO:0000313" key="6">
    <source>
        <dbReference type="Proteomes" id="UP000537126"/>
    </source>
</evidence>
<gene>
    <name evidence="5" type="ORF">FHS56_000825</name>
</gene>